<proteinExistence type="predicted"/>
<organism evidence="2 3">
    <name type="scientific">Galerina marginata (strain CBS 339.88)</name>
    <dbReference type="NCBI Taxonomy" id="685588"/>
    <lineage>
        <taxon>Eukaryota</taxon>
        <taxon>Fungi</taxon>
        <taxon>Dikarya</taxon>
        <taxon>Basidiomycota</taxon>
        <taxon>Agaricomycotina</taxon>
        <taxon>Agaricomycetes</taxon>
        <taxon>Agaricomycetidae</taxon>
        <taxon>Agaricales</taxon>
        <taxon>Agaricineae</taxon>
        <taxon>Strophariaceae</taxon>
        <taxon>Galerina</taxon>
    </lineage>
</organism>
<dbReference type="AlphaFoldDB" id="A0A067TDM7"/>
<sequence length="85" mass="9647">MGGGSRYPYPKYVWSPAGGWWTRPTNWATNTAVASVGILAISYWVWNISASLEKRTIQPTRPIPSMLWAKEYTEKKDTLSESKSH</sequence>
<dbReference type="PANTHER" id="PTHR34286:SF1">
    <property type="entry name" value="TRANSMEMBRANE PROTEIN"/>
    <property type="match status" value="1"/>
</dbReference>
<dbReference type="PANTHER" id="PTHR34286">
    <property type="entry name" value="TRANSMEMBRANE PROTEIN"/>
    <property type="match status" value="1"/>
</dbReference>
<dbReference type="HOGENOM" id="CLU_148782_1_1_1"/>
<evidence type="ECO:0000256" key="1">
    <source>
        <dbReference type="SAM" id="Phobius"/>
    </source>
</evidence>
<protein>
    <submittedName>
        <fullName evidence="2">Uncharacterized protein</fullName>
    </submittedName>
</protein>
<gene>
    <name evidence="2" type="ORF">GALMADRAFT_428104</name>
</gene>
<keyword evidence="1" id="KW-0472">Membrane</keyword>
<keyword evidence="1" id="KW-1133">Transmembrane helix</keyword>
<feature type="transmembrane region" description="Helical" evidence="1">
    <location>
        <begin position="27"/>
        <end position="46"/>
    </location>
</feature>
<dbReference type="STRING" id="685588.A0A067TDM7"/>
<dbReference type="OrthoDB" id="2100988at2759"/>
<accession>A0A067TDM7</accession>
<evidence type="ECO:0000313" key="3">
    <source>
        <dbReference type="Proteomes" id="UP000027222"/>
    </source>
</evidence>
<dbReference type="EMBL" id="KL142377">
    <property type="protein sequence ID" value="KDR77088.1"/>
    <property type="molecule type" value="Genomic_DNA"/>
</dbReference>
<name>A0A067TDM7_GALM3</name>
<dbReference type="Proteomes" id="UP000027222">
    <property type="component" value="Unassembled WGS sequence"/>
</dbReference>
<keyword evidence="3" id="KW-1185">Reference proteome</keyword>
<reference evidence="3" key="1">
    <citation type="journal article" date="2014" name="Proc. Natl. Acad. Sci. U.S.A.">
        <title>Extensive sampling of basidiomycete genomes demonstrates inadequacy of the white-rot/brown-rot paradigm for wood decay fungi.</title>
        <authorList>
            <person name="Riley R."/>
            <person name="Salamov A.A."/>
            <person name="Brown D.W."/>
            <person name="Nagy L.G."/>
            <person name="Floudas D."/>
            <person name="Held B.W."/>
            <person name="Levasseur A."/>
            <person name="Lombard V."/>
            <person name="Morin E."/>
            <person name="Otillar R."/>
            <person name="Lindquist E.A."/>
            <person name="Sun H."/>
            <person name="LaButti K.M."/>
            <person name="Schmutz J."/>
            <person name="Jabbour D."/>
            <person name="Luo H."/>
            <person name="Baker S.E."/>
            <person name="Pisabarro A.G."/>
            <person name="Walton J.D."/>
            <person name="Blanchette R.A."/>
            <person name="Henrissat B."/>
            <person name="Martin F."/>
            <person name="Cullen D."/>
            <person name="Hibbett D.S."/>
            <person name="Grigoriev I.V."/>
        </authorList>
    </citation>
    <scope>NUCLEOTIDE SEQUENCE [LARGE SCALE GENOMIC DNA]</scope>
    <source>
        <strain evidence="3">CBS 339.88</strain>
    </source>
</reference>
<evidence type="ECO:0000313" key="2">
    <source>
        <dbReference type="EMBL" id="KDR77088.1"/>
    </source>
</evidence>
<keyword evidence="1" id="KW-0812">Transmembrane</keyword>